<comment type="caution">
    <text evidence="4">The sequence shown here is derived from an EMBL/GenBank/DDBJ whole genome shotgun (WGS) entry which is preliminary data.</text>
</comment>
<reference evidence="4" key="1">
    <citation type="journal article" date="2014" name="Int. J. Syst. Evol. Microbiol.">
        <title>Complete genome sequence of Corynebacterium casei LMG S-19264T (=DSM 44701T), isolated from a smear-ripened cheese.</title>
        <authorList>
            <consortium name="US DOE Joint Genome Institute (JGI-PGF)"/>
            <person name="Walter F."/>
            <person name="Albersmeier A."/>
            <person name="Kalinowski J."/>
            <person name="Ruckert C."/>
        </authorList>
    </citation>
    <scope>NUCLEOTIDE SEQUENCE</scope>
    <source>
        <strain evidence="4">JCM 4784</strain>
    </source>
</reference>
<gene>
    <name evidence="4" type="primary">cfa2</name>
    <name evidence="4" type="ORF">GCM10018785_17760</name>
</gene>
<dbReference type="EMBL" id="BNBT01000017">
    <property type="protein sequence ID" value="GHE48625.1"/>
    <property type="molecule type" value="Genomic_DNA"/>
</dbReference>
<dbReference type="InterPro" id="IPR013114">
    <property type="entry name" value="FabA_FabZ"/>
</dbReference>
<name>A0A918ZER2_9ACTN</name>
<dbReference type="AlphaFoldDB" id="A0A918ZER2"/>
<dbReference type="GO" id="GO:0016829">
    <property type="term" value="F:lyase activity"/>
    <property type="evidence" value="ECO:0007669"/>
    <property type="project" value="UniProtKB-KW"/>
</dbReference>
<evidence type="ECO:0000313" key="4">
    <source>
        <dbReference type="EMBL" id="GHE48625.1"/>
    </source>
</evidence>
<dbReference type="PANTHER" id="PTHR30272:SF1">
    <property type="entry name" value="3-HYDROXYACYL-[ACYL-CARRIER-PROTEIN] DEHYDRATASE"/>
    <property type="match status" value="1"/>
</dbReference>
<dbReference type="InterPro" id="IPR029069">
    <property type="entry name" value="HotDog_dom_sf"/>
</dbReference>
<sequence>MQDTAPHEKDASPRQGGAAPDTAPRADRVLGISAIKKLVRGRHPRLFIDRVTDYEPGVYLKSLLCVSSELSVMAGHLPERDLFPGVFLPGSHLMQAFAQSGVILYQLSADPLTDDEVTLVGSVKSRFKGVVVPGDQVLFDVRAQRFLGNVFLFSASVTVEERTVAAFRGAMTRAKLTTVGPQLW</sequence>
<evidence type="ECO:0000256" key="1">
    <source>
        <dbReference type="ARBA" id="ARBA00009174"/>
    </source>
</evidence>
<evidence type="ECO:0000256" key="2">
    <source>
        <dbReference type="ARBA" id="ARBA00023239"/>
    </source>
</evidence>
<feature type="compositionally biased region" description="Basic and acidic residues" evidence="3">
    <location>
        <begin position="1"/>
        <end position="12"/>
    </location>
</feature>
<feature type="region of interest" description="Disordered" evidence="3">
    <location>
        <begin position="1"/>
        <end position="24"/>
    </location>
</feature>
<proteinExistence type="inferred from homology"/>
<evidence type="ECO:0000256" key="3">
    <source>
        <dbReference type="SAM" id="MobiDB-lite"/>
    </source>
</evidence>
<dbReference type="PANTHER" id="PTHR30272">
    <property type="entry name" value="3-HYDROXYACYL-[ACYL-CARRIER-PROTEIN] DEHYDRATASE"/>
    <property type="match status" value="1"/>
</dbReference>
<keyword evidence="2" id="KW-0456">Lyase</keyword>
<dbReference type="Proteomes" id="UP000608024">
    <property type="component" value="Unassembled WGS sequence"/>
</dbReference>
<organism evidence="4 5">
    <name type="scientific">Streptomyces longispororuber</name>
    <dbReference type="NCBI Taxonomy" id="68230"/>
    <lineage>
        <taxon>Bacteria</taxon>
        <taxon>Bacillati</taxon>
        <taxon>Actinomycetota</taxon>
        <taxon>Actinomycetes</taxon>
        <taxon>Kitasatosporales</taxon>
        <taxon>Streptomycetaceae</taxon>
        <taxon>Streptomyces</taxon>
    </lineage>
</organism>
<reference evidence="4" key="2">
    <citation type="submission" date="2020-09" db="EMBL/GenBank/DDBJ databases">
        <authorList>
            <person name="Sun Q."/>
            <person name="Ohkuma M."/>
        </authorList>
    </citation>
    <scope>NUCLEOTIDE SEQUENCE</scope>
    <source>
        <strain evidence="4">JCM 4784</strain>
    </source>
</reference>
<keyword evidence="5" id="KW-1185">Reference proteome</keyword>
<evidence type="ECO:0000313" key="5">
    <source>
        <dbReference type="Proteomes" id="UP000608024"/>
    </source>
</evidence>
<accession>A0A918ZER2</accession>
<dbReference type="SUPFAM" id="SSF54637">
    <property type="entry name" value="Thioesterase/thiol ester dehydrase-isomerase"/>
    <property type="match status" value="1"/>
</dbReference>
<dbReference type="Gene3D" id="3.10.129.10">
    <property type="entry name" value="Hotdog Thioesterase"/>
    <property type="match status" value="1"/>
</dbReference>
<dbReference type="Pfam" id="PF07977">
    <property type="entry name" value="FabA"/>
    <property type="match status" value="1"/>
</dbReference>
<dbReference type="RefSeq" id="WP_190135288.1">
    <property type="nucleotide sequence ID" value="NZ_BNBT01000017.1"/>
</dbReference>
<protein>
    <submittedName>
        <fullName evidence="4">Coronafacic acid dehydratase</fullName>
    </submittedName>
</protein>
<comment type="similarity">
    <text evidence="1">Belongs to the thioester dehydratase family. FabZ subfamily.</text>
</comment>